<evidence type="ECO:0000256" key="6">
    <source>
        <dbReference type="ARBA" id="ARBA00023002"/>
    </source>
</evidence>
<dbReference type="GO" id="GO:0006730">
    <property type="term" value="P:one-carbon metabolic process"/>
    <property type="evidence" value="ECO:0007669"/>
    <property type="project" value="UniProtKB-KW"/>
</dbReference>
<evidence type="ECO:0000259" key="8">
    <source>
        <dbReference type="PROSITE" id="PS51330"/>
    </source>
</evidence>
<dbReference type="PROSITE" id="PS51330">
    <property type="entry name" value="DHFR_2"/>
    <property type="match status" value="1"/>
</dbReference>
<dbReference type="InterPro" id="IPR012259">
    <property type="entry name" value="DHFR"/>
</dbReference>
<sequence>MSPLTLILACTKSNGIGLQGQLPWRLPKEMKYFAAATTRAAEGKQNAVIMGRNTWESIPAKFRPLKGRLNVVISRNPEYALGTDDASVLLRNSLKSALEGLDSLSTHRAFVIGGAQLYKETLSLPLSSTPTEPFVDRILLTRIIEPDFECDVFMDDFLGQDHAATRKWTRAPHDALKMWLGFDVDDGIQKEGEVKYEYQMWVR</sequence>
<dbReference type="EMBL" id="MU157824">
    <property type="protein sequence ID" value="KAF9535455.1"/>
    <property type="molecule type" value="Genomic_DNA"/>
</dbReference>
<keyword evidence="5" id="KW-0521">NADP</keyword>
<evidence type="ECO:0000256" key="4">
    <source>
        <dbReference type="ARBA" id="ARBA00022563"/>
    </source>
</evidence>
<dbReference type="PRINTS" id="PR00070">
    <property type="entry name" value="DHFR"/>
</dbReference>
<dbReference type="GO" id="GO:0046452">
    <property type="term" value="P:dihydrofolate metabolic process"/>
    <property type="evidence" value="ECO:0007669"/>
    <property type="project" value="TreeGrafter"/>
</dbReference>
<evidence type="ECO:0000256" key="2">
    <source>
        <dbReference type="ARBA" id="ARBA00012856"/>
    </source>
</evidence>
<evidence type="ECO:0000313" key="9">
    <source>
        <dbReference type="EMBL" id="KAF9535455.1"/>
    </source>
</evidence>
<accession>A0A9P6EU18</accession>
<dbReference type="Proteomes" id="UP000807306">
    <property type="component" value="Unassembled WGS sequence"/>
</dbReference>
<dbReference type="AlphaFoldDB" id="A0A9P6EU18"/>
<evidence type="ECO:0000256" key="7">
    <source>
        <dbReference type="RuleBase" id="RU004474"/>
    </source>
</evidence>
<dbReference type="PANTHER" id="PTHR48069:SF3">
    <property type="entry name" value="DIHYDROFOLATE REDUCTASE"/>
    <property type="match status" value="1"/>
</dbReference>
<dbReference type="PROSITE" id="PS00075">
    <property type="entry name" value="DHFR_1"/>
    <property type="match status" value="1"/>
</dbReference>
<dbReference type="GO" id="GO:0046654">
    <property type="term" value="P:tetrahydrofolate biosynthetic process"/>
    <property type="evidence" value="ECO:0007669"/>
    <property type="project" value="InterPro"/>
</dbReference>
<dbReference type="EC" id="1.5.1.3" evidence="2"/>
<name>A0A9P6EU18_9AGAR</name>
<reference evidence="9" key="1">
    <citation type="submission" date="2020-11" db="EMBL/GenBank/DDBJ databases">
        <authorList>
            <consortium name="DOE Joint Genome Institute"/>
            <person name="Ahrendt S."/>
            <person name="Riley R."/>
            <person name="Andreopoulos W."/>
            <person name="Labutti K."/>
            <person name="Pangilinan J."/>
            <person name="Ruiz-Duenas F.J."/>
            <person name="Barrasa J.M."/>
            <person name="Sanchez-Garcia M."/>
            <person name="Camarero S."/>
            <person name="Miyauchi S."/>
            <person name="Serrano A."/>
            <person name="Linde D."/>
            <person name="Babiker R."/>
            <person name="Drula E."/>
            <person name="Ayuso-Fernandez I."/>
            <person name="Pacheco R."/>
            <person name="Padilla G."/>
            <person name="Ferreira P."/>
            <person name="Barriuso J."/>
            <person name="Kellner H."/>
            <person name="Castanera R."/>
            <person name="Alfaro M."/>
            <person name="Ramirez L."/>
            <person name="Pisabarro A.G."/>
            <person name="Kuo A."/>
            <person name="Tritt A."/>
            <person name="Lipzen A."/>
            <person name="He G."/>
            <person name="Yan M."/>
            <person name="Ng V."/>
            <person name="Cullen D."/>
            <person name="Martin F."/>
            <person name="Rosso M.-N."/>
            <person name="Henrissat B."/>
            <person name="Hibbett D."/>
            <person name="Martinez A.T."/>
            <person name="Grigoriev I.V."/>
        </authorList>
    </citation>
    <scope>NUCLEOTIDE SEQUENCE</scope>
    <source>
        <strain evidence="9">CBS 506.95</strain>
    </source>
</reference>
<dbReference type="Gene3D" id="3.40.430.10">
    <property type="entry name" value="Dihydrofolate Reductase, subunit A"/>
    <property type="match status" value="1"/>
</dbReference>
<keyword evidence="4" id="KW-0554">One-carbon metabolism</keyword>
<keyword evidence="10" id="KW-1185">Reference proteome</keyword>
<dbReference type="OrthoDB" id="414698at2759"/>
<dbReference type="PANTHER" id="PTHR48069">
    <property type="entry name" value="DIHYDROFOLATE REDUCTASE"/>
    <property type="match status" value="1"/>
</dbReference>
<feature type="domain" description="DHFR" evidence="8">
    <location>
        <begin position="3"/>
        <end position="203"/>
    </location>
</feature>
<dbReference type="InterPro" id="IPR024072">
    <property type="entry name" value="DHFR-like_dom_sf"/>
</dbReference>
<organism evidence="9 10">
    <name type="scientific">Crepidotus variabilis</name>
    <dbReference type="NCBI Taxonomy" id="179855"/>
    <lineage>
        <taxon>Eukaryota</taxon>
        <taxon>Fungi</taxon>
        <taxon>Dikarya</taxon>
        <taxon>Basidiomycota</taxon>
        <taxon>Agaricomycotina</taxon>
        <taxon>Agaricomycetes</taxon>
        <taxon>Agaricomycetidae</taxon>
        <taxon>Agaricales</taxon>
        <taxon>Agaricineae</taxon>
        <taxon>Crepidotaceae</taxon>
        <taxon>Crepidotus</taxon>
    </lineage>
</organism>
<evidence type="ECO:0000256" key="1">
    <source>
        <dbReference type="ARBA" id="ARBA00004903"/>
    </source>
</evidence>
<evidence type="ECO:0000256" key="3">
    <source>
        <dbReference type="ARBA" id="ARBA00018886"/>
    </source>
</evidence>
<dbReference type="InterPro" id="IPR017925">
    <property type="entry name" value="DHFR_CS"/>
</dbReference>
<protein>
    <recommendedName>
        <fullName evidence="3">Dihydrofolate reductase</fullName>
        <ecNumber evidence="2">1.5.1.3</ecNumber>
    </recommendedName>
</protein>
<comment type="pathway">
    <text evidence="1">Cofactor biosynthesis; tetrahydrofolate biosynthesis; 5,6,7,8-tetrahydrofolate from 7,8-dihydrofolate: step 1/1.</text>
</comment>
<dbReference type="GO" id="GO:0005739">
    <property type="term" value="C:mitochondrion"/>
    <property type="evidence" value="ECO:0007669"/>
    <property type="project" value="TreeGrafter"/>
</dbReference>
<evidence type="ECO:0000256" key="5">
    <source>
        <dbReference type="ARBA" id="ARBA00022857"/>
    </source>
</evidence>
<dbReference type="GO" id="GO:0004146">
    <property type="term" value="F:dihydrofolate reductase activity"/>
    <property type="evidence" value="ECO:0007669"/>
    <property type="project" value="UniProtKB-EC"/>
</dbReference>
<dbReference type="InterPro" id="IPR001796">
    <property type="entry name" value="DHFR_dom"/>
</dbReference>
<dbReference type="GO" id="GO:0046655">
    <property type="term" value="P:folic acid metabolic process"/>
    <property type="evidence" value="ECO:0007669"/>
    <property type="project" value="TreeGrafter"/>
</dbReference>
<comment type="similarity">
    <text evidence="7">Belongs to the dihydrofolate reductase family.</text>
</comment>
<evidence type="ECO:0000313" key="10">
    <source>
        <dbReference type="Proteomes" id="UP000807306"/>
    </source>
</evidence>
<proteinExistence type="inferred from homology"/>
<dbReference type="CDD" id="cd00209">
    <property type="entry name" value="DHFR"/>
    <property type="match status" value="1"/>
</dbReference>
<keyword evidence="6" id="KW-0560">Oxidoreductase</keyword>
<gene>
    <name evidence="9" type="ORF">CPB83DRAFT_13269</name>
</gene>
<dbReference type="Pfam" id="PF00186">
    <property type="entry name" value="DHFR_1"/>
    <property type="match status" value="1"/>
</dbReference>
<comment type="caution">
    <text evidence="9">The sequence shown here is derived from an EMBL/GenBank/DDBJ whole genome shotgun (WGS) entry which is preliminary data.</text>
</comment>
<dbReference type="SUPFAM" id="SSF53597">
    <property type="entry name" value="Dihydrofolate reductase-like"/>
    <property type="match status" value="1"/>
</dbReference>
<dbReference type="GO" id="GO:0050661">
    <property type="term" value="F:NADP binding"/>
    <property type="evidence" value="ECO:0007669"/>
    <property type="project" value="InterPro"/>
</dbReference>